<dbReference type="GO" id="GO:0005743">
    <property type="term" value="C:mitochondrial inner membrane"/>
    <property type="evidence" value="ECO:0007669"/>
    <property type="project" value="UniProtKB-SubCell"/>
</dbReference>
<evidence type="ECO:0000256" key="5">
    <source>
        <dbReference type="ARBA" id="ARBA00022448"/>
    </source>
</evidence>
<accession>A0A2G9UNQ4</accession>
<sequence>MATGNLIPENYQALTPILKTPISDLFAIPLSQQGRPCGFFEAQFFRCMEAYGAKLGRKYCDLEHRDFRECLTHEKQKKRAEAIALQRRKLHWEGKLDKAFLDNHPPPGQFKQDYFEWNPIN</sequence>
<keyword evidence="10" id="KW-0472">Membrane</keyword>
<dbReference type="EMBL" id="KZ345818">
    <property type="protein sequence ID" value="PIO71901.1"/>
    <property type="molecule type" value="Genomic_DNA"/>
</dbReference>
<evidence type="ECO:0000256" key="2">
    <source>
        <dbReference type="ARBA" id="ARBA00004569"/>
    </source>
</evidence>
<reference evidence="13 14" key="1">
    <citation type="submission" date="2015-09" db="EMBL/GenBank/DDBJ databases">
        <title>Draft genome of the parasitic nematode Teladorsagia circumcincta isolate WARC Sus (inbred).</title>
        <authorList>
            <person name="Mitreva M."/>
        </authorList>
    </citation>
    <scope>NUCLEOTIDE SEQUENCE [LARGE SCALE GENOMIC DNA]</scope>
    <source>
        <strain evidence="13 14">S</strain>
    </source>
</reference>
<evidence type="ECO:0000256" key="7">
    <source>
        <dbReference type="ARBA" id="ARBA00022792"/>
    </source>
</evidence>
<keyword evidence="5" id="KW-0813">Transport</keyword>
<dbReference type="GO" id="GO:0005758">
    <property type="term" value="C:mitochondrial intermembrane space"/>
    <property type="evidence" value="ECO:0007669"/>
    <property type="project" value="UniProtKB-SubCell"/>
</dbReference>
<evidence type="ECO:0000313" key="14">
    <source>
        <dbReference type="Proteomes" id="UP000230423"/>
    </source>
</evidence>
<protein>
    <submittedName>
        <fullName evidence="13">Uncharacterized protein</fullName>
    </submittedName>
</protein>
<dbReference type="PANTHER" id="PTHR21268">
    <property type="entry name" value="NADH DEHYDROGENASE [UBIQUINONE] IRON-SULFUR PROTEIN 5"/>
    <property type="match status" value="1"/>
</dbReference>
<evidence type="ECO:0000256" key="12">
    <source>
        <dbReference type="PIRSR" id="PIRSR619342-50"/>
    </source>
</evidence>
<dbReference type="Proteomes" id="UP000230423">
    <property type="component" value="Unassembled WGS sequence"/>
</dbReference>
<keyword evidence="14" id="KW-1185">Reference proteome</keyword>
<evidence type="ECO:0000313" key="13">
    <source>
        <dbReference type="EMBL" id="PIO71901.1"/>
    </source>
</evidence>
<evidence type="ECO:0000256" key="9">
    <source>
        <dbReference type="ARBA" id="ARBA00023128"/>
    </source>
</evidence>
<evidence type="ECO:0000256" key="11">
    <source>
        <dbReference type="ARBA" id="ARBA00023157"/>
    </source>
</evidence>
<dbReference type="PANTHER" id="PTHR21268:SF2">
    <property type="entry name" value="NADH DEHYDROGENASE [UBIQUINONE] IRON-SULFUR PROTEIN 5"/>
    <property type="match status" value="1"/>
</dbReference>
<keyword evidence="8" id="KW-0249">Electron transport</keyword>
<feature type="disulfide bond" evidence="12">
    <location>
        <begin position="47"/>
        <end position="60"/>
    </location>
</feature>
<evidence type="ECO:0000256" key="8">
    <source>
        <dbReference type="ARBA" id="ARBA00022982"/>
    </source>
</evidence>
<feature type="disulfide bond" evidence="12">
    <location>
        <begin position="37"/>
        <end position="70"/>
    </location>
</feature>
<evidence type="ECO:0000256" key="3">
    <source>
        <dbReference type="ARBA" id="ARBA00004637"/>
    </source>
</evidence>
<name>A0A2G9UNQ4_TELCI</name>
<dbReference type="PROSITE" id="PS51808">
    <property type="entry name" value="CHCH"/>
    <property type="match status" value="1"/>
</dbReference>
<comment type="subcellular location">
    <subcellularLocation>
        <location evidence="3">Mitochondrion inner membrane</location>
        <topology evidence="3">Peripheral membrane protein</topology>
    </subcellularLocation>
    <subcellularLocation>
        <location evidence="2">Mitochondrion intermembrane space</location>
    </subcellularLocation>
</comment>
<evidence type="ECO:0000256" key="1">
    <source>
        <dbReference type="ARBA" id="ARBA00003195"/>
    </source>
</evidence>
<evidence type="ECO:0000256" key="10">
    <source>
        <dbReference type="ARBA" id="ARBA00023136"/>
    </source>
</evidence>
<dbReference type="Pfam" id="PF10200">
    <property type="entry name" value="Ndufs5"/>
    <property type="match status" value="1"/>
</dbReference>
<gene>
    <name evidence="13" type="ORF">TELCIR_06190</name>
</gene>
<keyword evidence="7" id="KW-0999">Mitochondrion inner membrane</keyword>
<evidence type="ECO:0000256" key="6">
    <source>
        <dbReference type="ARBA" id="ARBA00022660"/>
    </source>
</evidence>
<dbReference type="InterPro" id="IPR019342">
    <property type="entry name" value="NADH_UbQ_OxRdtase_FeS-su5"/>
</dbReference>
<organism evidence="13 14">
    <name type="scientific">Teladorsagia circumcincta</name>
    <name type="common">Brown stomach worm</name>
    <name type="synonym">Ostertagia circumcincta</name>
    <dbReference type="NCBI Taxonomy" id="45464"/>
    <lineage>
        <taxon>Eukaryota</taxon>
        <taxon>Metazoa</taxon>
        <taxon>Ecdysozoa</taxon>
        <taxon>Nematoda</taxon>
        <taxon>Chromadorea</taxon>
        <taxon>Rhabditida</taxon>
        <taxon>Rhabditina</taxon>
        <taxon>Rhabditomorpha</taxon>
        <taxon>Strongyloidea</taxon>
        <taxon>Trichostrongylidae</taxon>
        <taxon>Teladorsagia</taxon>
    </lineage>
</organism>
<keyword evidence="11 12" id="KW-1015">Disulfide bond</keyword>
<dbReference type="OrthoDB" id="9992197at2759"/>
<dbReference type="AlphaFoldDB" id="A0A2G9UNQ4"/>
<keyword evidence="6" id="KW-0679">Respiratory chain</keyword>
<comment type="similarity">
    <text evidence="4">Belongs to the complex I NDUFS5 subunit family.</text>
</comment>
<keyword evidence="9" id="KW-0496">Mitochondrion</keyword>
<comment type="function">
    <text evidence="1">Accessory subunit of the mitochondrial membrane respiratory chain NADH dehydrogenase (Complex I), that is believed not to be involved in catalysis. Complex I functions in the transfer of electrons from NADH to the respiratory chain. The immediate electron acceptor for the enzyme is believed to be ubiquinone.</text>
</comment>
<proteinExistence type="inferred from homology"/>
<evidence type="ECO:0000256" key="4">
    <source>
        <dbReference type="ARBA" id="ARBA00007372"/>
    </source>
</evidence>